<keyword evidence="5 6" id="KW-0472">Membrane</keyword>
<evidence type="ECO:0000256" key="2">
    <source>
        <dbReference type="ARBA" id="ARBA00022475"/>
    </source>
</evidence>
<dbReference type="Pfam" id="PF06271">
    <property type="entry name" value="RDD"/>
    <property type="match status" value="1"/>
</dbReference>
<accession>A0A918MXW4</accession>
<evidence type="ECO:0000259" key="7">
    <source>
        <dbReference type="Pfam" id="PF06271"/>
    </source>
</evidence>
<evidence type="ECO:0000256" key="4">
    <source>
        <dbReference type="ARBA" id="ARBA00022989"/>
    </source>
</evidence>
<feature type="transmembrane region" description="Helical" evidence="6">
    <location>
        <begin position="89"/>
        <end position="112"/>
    </location>
</feature>
<keyword evidence="2" id="KW-1003">Cell membrane</keyword>
<feature type="transmembrane region" description="Helical" evidence="6">
    <location>
        <begin position="54"/>
        <end position="77"/>
    </location>
</feature>
<dbReference type="GO" id="GO:0005886">
    <property type="term" value="C:plasma membrane"/>
    <property type="evidence" value="ECO:0007669"/>
    <property type="project" value="UniProtKB-SubCell"/>
</dbReference>
<dbReference type="InterPro" id="IPR010432">
    <property type="entry name" value="RDD"/>
</dbReference>
<dbReference type="EMBL" id="BMXP01000004">
    <property type="protein sequence ID" value="GGW85807.1"/>
    <property type="molecule type" value="Genomic_DNA"/>
</dbReference>
<dbReference type="AlphaFoldDB" id="A0A918MXW4"/>
<evidence type="ECO:0000313" key="8">
    <source>
        <dbReference type="EMBL" id="GGW85807.1"/>
    </source>
</evidence>
<keyword evidence="4 6" id="KW-1133">Transmembrane helix</keyword>
<evidence type="ECO:0000256" key="6">
    <source>
        <dbReference type="SAM" id="Phobius"/>
    </source>
</evidence>
<keyword evidence="9" id="KW-1185">Reference proteome</keyword>
<organism evidence="8 9">
    <name type="scientific">Alteromonas halophila</name>
    <dbReference type="NCBI Taxonomy" id="516698"/>
    <lineage>
        <taxon>Bacteria</taxon>
        <taxon>Pseudomonadati</taxon>
        <taxon>Pseudomonadota</taxon>
        <taxon>Gammaproteobacteria</taxon>
        <taxon>Alteromonadales</taxon>
        <taxon>Alteromonadaceae</taxon>
        <taxon>Alteromonas/Salinimonas group</taxon>
        <taxon>Alteromonas</taxon>
    </lineage>
</organism>
<comment type="subcellular location">
    <subcellularLocation>
        <location evidence="1">Cell membrane</location>
        <topology evidence="1">Multi-pass membrane protein</topology>
    </subcellularLocation>
</comment>
<name>A0A918MXW4_9ALTE</name>
<dbReference type="RefSeq" id="WP_189405897.1">
    <property type="nucleotide sequence ID" value="NZ_BMXP01000004.1"/>
</dbReference>
<reference evidence="8" key="1">
    <citation type="journal article" date="2014" name="Int. J. Syst. Evol. Microbiol.">
        <title>Complete genome sequence of Corynebacterium casei LMG S-19264T (=DSM 44701T), isolated from a smear-ripened cheese.</title>
        <authorList>
            <consortium name="US DOE Joint Genome Institute (JGI-PGF)"/>
            <person name="Walter F."/>
            <person name="Albersmeier A."/>
            <person name="Kalinowski J."/>
            <person name="Ruckert C."/>
        </authorList>
    </citation>
    <scope>NUCLEOTIDE SEQUENCE</scope>
    <source>
        <strain evidence="8">KCTC 22164</strain>
    </source>
</reference>
<dbReference type="PANTHER" id="PTHR36115">
    <property type="entry name" value="PROLINE-RICH ANTIGEN HOMOLOG-RELATED"/>
    <property type="match status" value="1"/>
</dbReference>
<keyword evidence="3 6" id="KW-0812">Transmembrane</keyword>
<evidence type="ECO:0000256" key="3">
    <source>
        <dbReference type="ARBA" id="ARBA00022692"/>
    </source>
</evidence>
<dbReference type="InterPro" id="IPR051791">
    <property type="entry name" value="Pra-immunoreactive"/>
</dbReference>
<dbReference type="Proteomes" id="UP000631300">
    <property type="component" value="Unassembled WGS sequence"/>
</dbReference>
<sequence length="373" mass="40975">MDTHPPQLKSNGQIMTEKQIRNVVTPYEFAVSDDIIGLKLGRPARRASAMGLDLILVVMLTHLPSVLLAVLGVIFFWRAGKKKNTPSRFGWLRTIMKGIAAVLLFGVLIAVFDTFNGPQQSHSDSRDTTSDVVTGIQGLGIAAVMIGMSSQLEELDERIVQQRCQPLACWQAFLTPLSEKIRNGDFPRHIISDMKDTLRAHMQQSLTQEQTAQLLERFDEQTTLDLDTADVQTMPVVPATTASSVPAADIPVNDNGDPSLLAWVRGLLEDLGIGFGWAALYFTACTYWMKGQTPGKMLLGLRVIKLDGSAMSLWESFERYGGYGAGLATGLLGFAQVLWEPNRQAIHDKISGTLVIRPGLEKLNIRVASLNDL</sequence>
<evidence type="ECO:0000256" key="5">
    <source>
        <dbReference type="ARBA" id="ARBA00023136"/>
    </source>
</evidence>
<feature type="domain" description="RDD" evidence="7">
    <location>
        <begin position="273"/>
        <end position="352"/>
    </location>
</feature>
<evidence type="ECO:0000256" key="1">
    <source>
        <dbReference type="ARBA" id="ARBA00004651"/>
    </source>
</evidence>
<evidence type="ECO:0000313" key="9">
    <source>
        <dbReference type="Proteomes" id="UP000631300"/>
    </source>
</evidence>
<dbReference type="PANTHER" id="PTHR36115:SF6">
    <property type="entry name" value="PROLINE-RICH ANTIGEN HOMOLOG"/>
    <property type="match status" value="1"/>
</dbReference>
<protein>
    <submittedName>
        <fullName evidence="8">RDD domain protein</fullName>
    </submittedName>
</protein>
<reference evidence="8" key="2">
    <citation type="submission" date="2020-09" db="EMBL/GenBank/DDBJ databases">
        <authorList>
            <person name="Sun Q."/>
            <person name="Kim S."/>
        </authorList>
    </citation>
    <scope>NUCLEOTIDE SEQUENCE</scope>
    <source>
        <strain evidence="8">KCTC 22164</strain>
    </source>
</reference>
<gene>
    <name evidence="8" type="ORF">GCM10007391_19260</name>
</gene>
<proteinExistence type="predicted"/>
<comment type="caution">
    <text evidence="8">The sequence shown here is derived from an EMBL/GenBank/DDBJ whole genome shotgun (WGS) entry which is preliminary data.</text>
</comment>